<dbReference type="Pfam" id="PF00889">
    <property type="entry name" value="EF_TS"/>
    <property type="match status" value="1"/>
</dbReference>
<dbReference type="Gene3D" id="3.30.479.20">
    <property type="entry name" value="Elongation factor Ts, dimerisation domain"/>
    <property type="match status" value="1"/>
</dbReference>
<dbReference type="InterPro" id="IPR001816">
    <property type="entry name" value="Transl_elong_EFTs/EF1B"/>
</dbReference>
<gene>
    <name evidence="6 10" type="primary">tsf</name>
    <name evidence="10" type="ORF">SCARUB_01689</name>
</gene>
<dbReference type="Proteomes" id="UP000094056">
    <property type="component" value="Unassembled WGS sequence"/>
</dbReference>
<feature type="region of interest" description="Involved in Mg(2+) ion dislocation from EF-Tu" evidence="6">
    <location>
        <begin position="81"/>
        <end position="84"/>
    </location>
</feature>
<evidence type="ECO:0000313" key="10">
    <source>
        <dbReference type="EMBL" id="ODS33209.1"/>
    </source>
</evidence>
<evidence type="ECO:0000256" key="5">
    <source>
        <dbReference type="ARBA" id="ARBA00025453"/>
    </source>
</evidence>
<dbReference type="PATRIC" id="fig|1872076.5.peg.1974"/>
<evidence type="ECO:0000256" key="6">
    <source>
        <dbReference type="HAMAP-Rule" id="MF_00050"/>
    </source>
</evidence>
<comment type="caution">
    <text evidence="10">The sequence shown here is derived from an EMBL/GenBank/DDBJ whole genome shotgun (WGS) entry which is preliminary data.</text>
</comment>
<dbReference type="PANTHER" id="PTHR11741">
    <property type="entry name" value="ELONGATION FACTOR TS"/>
    <property type="match status" value="1"/>
</dbReference>
<comment type="function">
    <text evidence="5 6 7">Associates with the EF-Tu.GDP complex and induces the exchange of GDP to GTP. It remains bound to the aminoacyl-tRNA.EF-Tu.GTP complex up to the GTP hydrolysis stage on the ribosome.</text>
</comment>
<proteinExistence type="inferred from homology"/>
<dbReference type="HAMAP" id="MF_00050">
    <property type="entry name" value="EF_Ts"/>
    <property type="match status" value="1"/>
</dbReference>
<evidence type="ECO:0000256" key="8">
    <source>
        <dbReference type="RuleBase" id="RU000643"/>
    </source>
</evidence>
<dbReference type="GO" id="GO:0005737">
    <property type="term" value="C:cytoplasm"/>
    <property type="evidence" value="ECO:0007669"/>
    <property type="project" value="UniProtKB-SubCell"/>
</dbReference>
<dbReference type="GO" id="GO:0003746">
    <property type="term" value="F:translation elongation factor activity"/>
    <property type="evidence" value="ECO:0007669"/>
    <property type="project" value="UniProtKB-UniRule"/>
</dbReference>
<accession>A0A1E3XC77</accession>
<dbReference type="PANTHER" id="PTHR11741:SF10">
    <property type="entry name" value="POLYPROTEIN OF EF-TS, CHLOROPLASTIC"/>
    <property type="match status" value="1"/>
</dbReference>
<sequence>MSIDASSIKELRNQTGAGVLDCKNALEKSSGNFEKAAESLRKKGLAKAAKKDSRGTPEGRIGSYIHTNGKIGVLVEVNCETDFVAKNDVFGDLVKNLCMQVAATDPLSTSIEALSQETIENQKKACLEEFQDKSPDVKEKIIEGKMENYYKEKMPVGTTFHKRQ</sequence>
<dbReference type="InterPro" id="IPR036402">
    <property type="entry name" value="EF-Ts_dimer_sf"/>
</dbReference>
<evidence type="ECO:0000256" key="4">
    <source>
        <dbReference type="ARBA" id="ARBA00022917"/>
    </source>
</evidence>
<dbReference type="PROSITE" id="PS01127">
    <property type="entry name" value="EF_TS_2"/>
    <property type="match status" value="1"/>
</dbReference>
<keyword evidence="4 6" id="KW-0648">Protein biosynthesis</keyword>
<name>A0A1E3XC77_9BACT</name>
<dbReference type="CDD" id="cd14275">
    <property type="entry name" value="UBA_EF-Ts"/>
    <property type="match status" value="1"/>
</dbReference>
<dbReference type="PROSITE" id="PS01126">
    <property type="entry name" value="EF_TS_1"/>
    <property type="match status" value="1"/>
</dbReference>
<dbReference type="EMBL" id="MAYW01000035">
    <property type="protein sequence ID" value="ODS33209.1"/>
    <property type="molecule type" value="Genomic_DNA"/>
</dbReference>
<dbReference type="FunFam" id="1.10.8.10:FF:000001">
    <property type="entry name" value="Elongation factor Ts"/>
    <property type="match status" value="1"/>
</dbReference>
<evidence type="ECO:0000313" key="11">
    <source>
        <dbReference type="Proteomes" id="UP000094056"/>
    </source>
</evidence>
<comment type="subcellular location">
    <subcellularLocation>
        <location evidence="6 8">Cytoplasm</location>
    </subcellularLocation>
</comment>
<dbReference type="SUPFAM" id="SSF46934">
    <property type="entry name" value="UBA-like"/>
    <property type="match status" value="1"/>
</dbReference>
<dbReference type="NCBIfam" id="TIGR00116">
    <property type="entry name" value="tsf"/>
    <property type="match status" value="1"/>
</dbReference>
<evidence type="ECO:0000256" key="7">
    <source>
        <dbReference type="RuleBase" id="RU000642"/>
    </source>
</evidence>
<evidence type="ECO:0000259" key="9">
    <source>
        <dbReference type="Pfam" id="PF00889"/>
    </source>
</evidence>
<dbReference type="Gene3D" id="1.10.286.20">
    <property type="match status" value="1"/>
</dbReference>
<feature type="domain" description="Translation elongation factor EFTs/EF1B dimerisation" evidence="9">
    <location>
        <begin position="58"/>
        <end position="153"/>
    </location>
</feature>
<dbReference type="AlphaFoldDB" id="A0A1E3XC77"/>
<keyword evidence="3 6" id="KW-0251">Elongation factor</keyword>
<evidence type="ECO:0000256" key="1">
    <source>
        <dbReference type="ARBA" id="ARBA00005532"/>
    </source>
</evidence>
<dbReference type="InterPro" id="IPR009060">
    <property type="entry name" value="UBA-like_sf"/>
</dbReference>
<dbReference type="InterPro" id="IPR018101">
    <property type="entry name" value="Transl_elong_Ts_CS"/>
</dbReference>
<dbReference type="Gene3D" id="1.10.8.10">
    <property type="entry name" value="DNA helicase RuvA subunit, C-terminal domain"/>
    <property type="match status" value="1"/>
</dbReference>
<comment type="similarity">
    <text evidence="1 6 7">Belongs to the EF-Ts family.</text>
</comment>
<keyword evidence="6" id="KW-0963">Cytoplasm</keyword>
<reference evidence="10 11" key="1">
    <citation type="submission" date="2016-07" db="EMBL/GenBank/DDBJ databases">
        <title>Draft genome of Scalindua rubra, obtained from a brine-seawater interface in the Red Sea, sheds light on salt adaptation in anammox bacteria.</title>
        <authorList>
            <person name="Speth D.R."/>
            <person name="Lagkouvardos I."/>
            <person name="Wang Y."/>
            <person name="Qian P.-Y."/>
            <person name="Dutilh B.E."/>
            <person name="Jetten M.S."/>
        </authorList>
    </citation>
    <scope>NUCLEOTIDE SEQUENCE [LARGE SCALE GENOMIC DNA]</scope>
    <source>
        <strain evidence="10">BSI-1</strain>
    </source>
</reference>
<evidence type="ECO:0000256" key="2">
    <source>
        <dbReference type="ARBA" id="ARBA00016956"/>
    </source>
</evidence>
<evidence type="ECO:0000256" key="3">
    <source>
        <dbReference type="ARBA" id="ARBA00022768"/>
    </source>
</evidence>
<dbReference type="InterPro" id="IPR014039">
    <property type="entry name" value="Transl_elong_EFTs/EF1B_dimer"/>
</dbReference>
<dbReference type="SUPFAM" id="SSF54713">
    <property type="entry name" value="Elongation factor Ts (EF-Ts), dimerisation domain"/>
    <property type="match status" value="1"/>
</dbReference>
<organism evidence="10 11">
    <name type="scientific">Candidatus Scalindua rubra</name>
    <dbReference type="NCBI Taxonomy" id="1872076"/>
    <lineage>
        <taxon>Bacteria</taxon>
        <taxon>Pseudomonadati</taxon>
        <taxon>Planctomycetota</taxon>
        <taxon>Candidatus Brocadiia</taxon>
        <taxon>Candidatus Brocadiales</taxon>
        <taxon>Candidatus Scalinduaceae</taxon>
        <taxon>Candidatus Scalindua</taxon>
    </lineage>
</organism>
<protein>
    <recommendedName>
        <fullName evidence="2 6">Elongation factor Ts</fullName>
        <shortName evidence="6">EF-Ts</shortName>
    </recommendedName>
</protein>